<evidence type="ECO:0000259" key="6">
    <source>
        <dbReference type="PROSITE" id="PS51194"/>
    </source>
</evidence>
<dbReference type="Gene3D" id="3.40.50.300">
    <property type="entry name" value="P-loop containing nucleotide triphosphate hydrolases"/>
    <property type="match status" value="2"/>
</dbReference>
<dbReference type="PANTHER" id="PTHR14074">
    <property type="entry name" value="HELICASE WITH DEATH DOMAIN-RELATED"/>
    <property type="match status" value="1"/>
</dbReference>
<dbReference type="Pfam" id="PF00270">
    <property type="entry name" value="DEAD"/>
    <property type="match status" value="1"/>
</dbReference>
<feature type="domain" description="Helicase C-terminal" evidence="6">
    <location>
        <begin position="794"/>
        <end position="962"/>
    </location>
</feature>
<feature type="region of interest" description="Disordered" evidence="4">
    <location>
        <begin position="259"/>
        <end position="294"/>
    </location>
</feature>
<dbReference type="Pfam" id="PF10258">
    <property type="entry name" value="PHAX_RNA-bd"/>
    <property type="match status" value="1"/>
</dbReference>
<gene>
    <name evidence="7" type="ORF">Vafri_18090</name>
</gene>
<feature type="domain" description="Helicase ATP-binding" evidence="5">
    <location>
        <begin position="297"/>
        <end position="477"/>
    </location>
</feature>
<evidence type="ECO:0000256" key="4">
    <source>
        <dbReference type="SAM" id="MobiDB-lite"/>
    </source>
</evidence>
<keyword evidence="1" id="KW-0547">Nucleotide-binding</keyword>
<dbReference type="InterPro" id="IPR051363">
    <property type="entry name" value="RLR_Helicase"/>
</dbReference>
<evidence type="ECO:0008006" key="9">
    <source>
        <dbReference type="Google" id="ProtNLM"/>
    </source>
</evidence>
<dbReference type="InterPro" id="IPR027417">
    <property type="entry name" value="P-loop_NTPase"/>
</dbReference>
<proteinExistence type="predicted"/>
<evidence type="ECO:0000256" key="1">
    <source>
        <dbReference type="ARBA" id="ARBA00022741"/>
    </source>
</evidence>
<dbReference type="Pfam" id="PF00271">
    <property type="entry name" value="Helicase_C"/>
    <property type="match status" value="1"/>
</dbReference>
<dbReference type="PROSITE" id="PS51192">
    <property type="entry name" value="HELICASE_ATP_BIND_1"/>
    <property type="match status" value="1"/>
</dbReference>
<keyword evidence="8" id="KW-1185">Reference proteome</keyword>
<dbReference type="SMART" id="SM00490">
    <property type="entry name" value="HELICc"/>
    <property type="match status" value="1"/>
</dbReference>
<protein>
    <recommendedName>
        <fullName evidence="9">RNA helicase</fullName>
    </recommendedName>
</protein>
<dbReference type="AlphaFoldDB" id="A0A8J4BRR7"/>
<dbReference type="InterPro" id="IPR014001">
    <property type="entry name" value="Helicase_ATP-bd"/>
</dbReference>
<dbReference type="PANTHER" id="PTHR14074:SF16">
    <property type="entry name" value="ANTIVIRAL INNATE IMMUNE RESPONSE RECEPTOR RIG-I"/>
    <property type="match status" value="1"/>
</dbReference>
<evidence type="ECO:0000313" key="7">
    <source>
        <dbReference type="EMBL" id="GIL64135.1"/>
    </source>
</evidence>
<evidence type="ECO:0000256" key="2">
    <source>
        <dbReference type="ARBA" id="ARBA00022840"/>
    </source>
</evidence>
<keyword evidence="3" id="KW-0175">Coiled coil</keyword>
<organism evidence="7 8">
    <name type="scientific">Volvox africanus</name>
    <dbReference type="NCBI Taxonomy" id="51714"/>
    <lineage>
        <taxon>Eukaryota</taxon>
        <taxon>Viridiplantae</taxon>
        <taxon>Chlorophyta</taxon>
        <taxon>core chlorophytes</taxon>
        <taxon>Chlorophyceae</taxon>
        <taxon>CS clade</taxon>
        <taxon>Chlamydomonadales</taxon>
        <taxon>Volvocaceae</taxon>
        <taxon>Volvox</taxon>
    </lineage>
</organism>
<dbReference type="InterPro" id="IPR001650">
    <property type="entry name" value="Helicase_C-like"/>
</dbReference>
<dbReference type="SMART" id="SM00487">
    <property type="entry name" value="DEXDc"/>
    <property type="match status" value="1"/>
</dbReference>
<dbReference type="InterPro" id="IPR019385">
    <property type="entry name" value="PHAX_RNA-binding_domain"/>
</dbReference>
<evidence type="ECO:0000259" key="5">
    <source>
        <dbReference type="PROSITE" id="PS51192"/>
    </source>
</evidence>
<accession>A0A8J4BRR7</accession>
<sequence>MMSSSEPDWTKDLPSLAACGILPKLPPLRQLCQSANNALNFPASSGSDVAENLFHSKRLYEAMHTCVQAECDLPRHTKPVATLLISSVAMEDYVRCHSTKARLLASRVASINRAVQEQKERAEETTAANESEELLQFLSRSSEEDRVGLLLSLLKEPEEKRSSLMGIVAKYGPEDLAAILSATKRAIVEGNTNRADGSGSKTMGGVFFQEVKRYKNAANRVATQAALPPLLPLRPYQRDVVAVVLRSWGLKLTREVLEAPGGAEAGSSGGGGEEERKGEEEGEEEEEKGALQSRLPKRVRKWSGNWLVSSPTNSGKTRMFVEVARGVIESKPPGMGAIVVVLVPSVILTVQHAKYFETAQLPKTQCNSYSSENQLGHKAWATLRTATSTCSLSCVAVATADSFLNLLRNGVAAISDVDLLILDEAHHCKDNHPYLNVMSIYGETPEARRPRVLAVTASPASERDLGTLNLRMEELLKRLHAELYLVDSKDPEVASVLPDPRRIEKRVKMRDIDLRIITILQVFALSAAMKTDEGLWGVRAVGEIAAKAKEELEKALNEAIQTCAANLDLESAAVSNQPLVTRLDHLGQWLARALKFASDYKCPNLGLVARLLDILRKSIELLEDAGFEGALPFLARKSVMLCREELQLCGGFLRSQTLPPCSKPTTLRNEMSMAALQAGSVDVATDMAAAPSAATAPVGSAAAANSCSVLSSLAAAAEKLSSGRDLATKGADSGSTAVPPGNSCNDIPLRVSKLLKELLTSEDSASWIGDQKLVEHCFMSGEFQEEKTFPKFWVLLEYLQSYRDKPNFHGIIFVRTRQAVFYVTDIIRRAAQLHFVEVLELIGHTNSTKRISLSPDEDRHGRGMSDSQQQQVLRLFKEPGRKVLVATSAAEEGLDVPSCEFVVRYNAAATGIQLLQSRGRARQRVSEFFVILQDGTLDTSLHDKSCLEESNMAAWNSLACGV</sequence>
<dbReference type="InterPro" id="IPR011545">
    <property type="entry name" value="DEAD/DEAH_box_helicase_dom"/>
</dbReference>
<dbReference type="GO" id="GO:0005524">
    <property type="term" value="F:ATP binding"/>
    <property type="evidence" value="ECO:0007669"/>
    <property type="project" value="UniProtKB-KW"/>
</dbReference>
<feature type="coiled-coil region" evidence="3">
    <location>
        <begin position="108"/>
        <end position="135"/>
    </location>
</feature>
<dbReference type="GO" id="GO:0003676">
    <property type="term" value="F:nucleic acid binding"/>
    <property type="evidence" value="ECO:0007669"/>
    <property type="project" value="InterPro"/>
</dbReference>
<dbReference type="GO" id="GO:0005737">
    <property type="term" value="C:cytoplasm"/>
    <property type="evidence" value="ECO:0007669"/>
    <property type="project" value="TreeGrafter"/>
</dbReference>
<keyword evidence="2" id="KW-0067">ATP-binding</keyword>
<comment type="caution">
    <text evidence="7">The sequence shown here is derived from an EMBL/GenBank/DDBJ whole genome shotgun (WGS) entry which is preliminary data.</text>
</comment>
<dbReference type="Proteomes" id="UP000747399">
    <property type="component" value="Unassembled WGS sequence"/>
</dbReference>
<dbReference type="Gene3D" id="1.10.10.1440">
    <property type="entry name" value="PHAX RNA-binding domain"/>
    <property type="match status" value="1"/>
</dbReference>
<dbReference type="EMBL" id="BNCO01000063">
    <property type="protein sequence ID" value="GIL64135.1"/>
    <property type="molecule type" value="Genomic_DNA"/>
</dbReference>
<reference evidence="7" key="1">
    <citation type="journal article" date="2021" name="Proc. Natl. Acad. Sci. U.S.A.">
        <title>Three genomes in the algal genus Volvox reveal the fate of a haploid sex-determining region after a transition to homothallism.</title>
        <authorList>
            <person name="Yamamoto K."/>
            <person name="Hamaji T."/>
            <person name="Kawai-Toyooka H."/>
            <person name="Matsuzaki R."/>
            <person name="Takahashi F."/>
            <person name="Nishimura Y."/>
            <person name="Kawachi M."/>
            <person name="Noguchi H."/>
            <person name="Minakuchi Y."/>
            <person name="Umen J.G."/>
            <person name="Toyoda A."/>
            <person name="Nozaki H."/>
        </authorList>
    </citation>
    <scope>NUCLEOTIDE SEQUENCE</scope>
    <source>
        <strain evidence="7">NIES-3780</strain>
    </source>
</reference>
<evidence type="ECO:0000256" key="3">
    <source>
        <dbReference type="SAM" id="Coils"/>
    </source>
</evidence>
<dbReference type="InterPro" id="IPR038092">
    <property type="entry name" value="PHAX_RNA-binding_sf"/>
</dbReference>
<dbReference type="SUPFAM" id="SSF52540">
    <property type="entry name" value="P-loop containing nucleoside triphosphate hydrolases"/>
    <property type="match status" value="1"/>
</dbReference>
<evidence type="ECO:0000313" key="8">
    <source>
        <dbReference type="Proteomes" id="UP000747399"/>
    </source>
</evidence>
<dbReference type="PROSITE" id="PS51194">
    <property type="entry name" value="HELICASE_CTER"/>
    <property type="match status" value="1"/>
</dbReference>
<name>A0A8J4BRR7_9CHLO</name>